<comment type="caution">
    <text evidence="7">The sequence shown here is derived from an EMBL/GenBank/DDBJ whole genome shotgun (WGS) entry which is preliminary data.</text>
</comment>
<feature type="transmembrane region" description="Helical" evidence="5">
    <location>
        <begin position="28"/>
        <end position="49"/>
    </location>
</feature>
<dbReference type="OrthoDB" id="5198202at2"/>
<sequence>MTTDRIRATRSRLISRLPAVLAVRVRRLGLSLVPILQCAIAAGLAWFIAFDVLHHTAPFFAPISAVVSLGLVLAKRWRRAIELIGGVLIGIIIGDLIITAIGSGPWQIGVVVFLAMMVAVVVDGAPMVTTQAGTSAVLVATLLLPDQSAGWDRVLDAMIGGGIALLIGALVPFNPAHRPRRDAALVLETLRELSGDLELALRQMSTDEVAAVLRRARGTQGAIEAMHSDMRAGQEVGQFSPLFWLERPRLERIAATAEPIDNCMRNFRIISRRALGLTQRGVQVEPAVLDLIGALPEGFEILRQMMLAPPKGSPDGADAARVLRSIVRRARPAISETRRLVEEGGGDFSEIALLVELRSLLVDMLMVAGLKRESAIAQLRLD</sequence>
<name>L7LC58_9ACTN</name>
<feature type="transmembrane region" description="Helical" evidence="5">
    <location>
        <begin position="110"/>
        <end position="143"/>
    </location>
</feature>
<dbReference type="STRING" id="1121927.GOHSU_41_00110"/>
<evidence type="ECO:0000256" key="3">
    <source>
        <dbReference type="ARBA" id="ARBA00022989"/>
    </source>
</evidence>
<dbReference type="InterPro" id="IPR049453">
    <property type="entry name" value="Memb_transporter_dom"/>
</dbReference>
<protein>
    <recommendedName>
        <fullName evidence="6">Integral membrane bound transporter domain-containing protein</fullName>
    </recommendedName>
</protein>
<dbReference type="Proteomes" id="UP000053405">
    <property type="component" value="Unassembled WGS sequence"/>
</dbReference>
<dbReference type="GO" id="GO:0016020">
    <property type="term" value="C:membrane"/>
    <property type="evidence" value="ECO:0007669"/>
    <property type="project" value="UniProtKB-SubCell"/>
</dbReference>
<comment type="subcellular location">
    <subcellularLocation>
        <location evidence="1">Membrane</location>
        <topology evidence="1">Multi-pass membrane protein</topology>
    </subcellularLocation>
</comment>
<evidence type="ECO:0000256" key="5">
    <source>
        <dbReference type="SAM" id="Phobius"/>
    </source>
</evidence>
<keyword evidence="3 5" id="KW-1133">Transmembrane helix</keyword>
<feature type="domain" description="Integral membrane bound transporter" evidence="6">
    <location>
        <begin position="44"/>
        <end position="167"/>
    </location>
</feature>
<evidence type="ECO:0000256" key="4">
    <source>
        <dbReference type="ARBA" id="ARBA00023136"/>
    </source>
</evidence>
<evidence type="ECO:0000313" key="8">
    <source>
        <dbReference type="Proteomes" id="UP000053405"/>
    </source>
</evidence>
<evidence type="ECO:0000256" key="1">
    <source>
        <dbReference type="ARBA" id="ARBA00004141"/>
    </source>
</evidence>
<reference evidence="7 8" key="1">
    <citation type="submission" date="2012-12" db="EMBL/GenBank/DDBJ databases">
        <title>Whole genome shotgun sequence of Gordonia hirsuta NBRC 16056.</title>
        <authorList>
            <person name="Isaki-Nakamura S."/>
            <person name="Hosoyama A."/>
            <person name="Tsuchikane K."/>
            <person name="Katsumata H."/>
            <person name="Baba S."/>
            <person name="Yamazaki S."/>
            <person name="Fujita N."/>
        </authorList>
    </citation>
    <scope>NUCLEOTIDE SEQUENCE [LARGE SCALE GENOMIC DNA]</scope>
    <source>
        <strain evidence="7 8">NBRC 16056</strain>
    </source>
</reference>
<feature type="transmembrane region" description="Helical" evidence="5">
    <location>
        <begin position="155"/>
        <end position="173"/>
    </location>
</feature>
<proteinExistence type="predicted"/>
<dbReference type="RefSeq" id="WP_005942685.1">
    <property type="nucleotide sequence ID" value="NZ_ATVK01000021.1"/>
</dbReference>
<keyword evidence="4 5" id="KW-0472">Membrane</keyword>
<dbReference type="EMBL" id="BANT01000041">
    <property type="protein sequence ID" value="GAC58474.1"/>
    <property type="molecule type" value="Genomic_DNA"/>
</dbReference>
<dbReference type="AlphaFoldDB" id="L7LC58"/>
<evidence type="ECO:0000256" key="2">
    <source>
        <dbReference type="ARBA" id="ARBA00022692"/>
    </source>
</evidence>
<evidence type="ECO:0000259" key="6">
    <source>
        <dbReference type="Pfam" id="PF13515"/>
    </source>
</evidence>
<feature type="transmembrane region" description="Helical" evidence="5">
    <location>
        <begin position="81"/>
        <end position="104"/>
    </location>
</feature>
<gene>
    <name evidence="7" type="ORF">GOHSU_41_00110</name>
</gene>
<feature type="transmembrane region" description="Helical" evidence="5">
    <location>
        <begin position="55"/>
        <end position="74"/>
    </location>
</feature>
<dbReference type="eggNOG" id="COG4129">
    <property type="taxonomic scope" value="Bacteria"/>
</dbReference>
<organism evidence="7 8">
    <name type="scientific">Gordonia hirsuta DSM 44140 = NBRC 16056</name>
    <dbReference type="NCBI Taxonomy" id="1121927"/>
    <lineage>
        <taxon>Bacteria</taxon>
        <taxon>Bacillati</taxon>
        <taxon>Actinomycetota</taxon>
        <taxon>Actinomycetes</taxon>
        <taxon>Mycobacteriales</taxon>
        <taxon>Gordoniaceae</taxon>
        <taxon>Gordonia</taxon>
    </lineage>
</organism>
<dbReference type="Pfam" id="PF13515">
    <property type="entry name" value="FUSC_2"/>
    <property type="match status" value="1"/>
</dbReference>
<evidence type="ECO:0000313" key="7">
    <source>
        <dbReference type="EMBL" id="GAC58474.1"/>
    </source>
</evidence>
<keyword evidence="2 5" id="KW-0812">Transmembrane</keyword>
<accession>L7LC58</accession>
<keyword evidence="8" id="KW-1185">Reference proteome</keyword>